<dbReference type="EMBL" id="JADBGQ010000009">
    <property type="protein sequence ID" value="KAG5378126.1"/>
    <property type="molecule type" value="Genomic_DNA"/>
</dbReference>
<protein>
    <submittedName>
        <fullName evidence="1">Uncharacterized protein</fullName>
    </submittedName>
</protein>
<evidence type="ECO:0000313" key="1">
    <source>
        <dbReference type="EMBL" id="KAG5378126.1"/>
    </source>
</evidence>
<proteinExistence type="predicted"/>
<keyword evidence="2" id="KW-1185">Reference proteome</keyword>
<name>A0ABQ7KYK4_BRACM</name>
<gene>
    <name evidence="1" type="primary">A07g501960.1_BraROA</name>
    <name evidence="1" type="ORF">IGI04_025968</name>
</gene>
<dbReference type="Proteomes" id="UP000823674">
    <property type="component" value="Chromosome A07"/>
</dbReference>
<evidence type="ECO:0000313" key="2">
    <source>
        <dbReference type="Proteomes" id="UP000823674"/>
    </source>
</evidence>
<sequence>MYFMLKDIPRSLTKFSTRSDMSQTLEVFSEDSWKTLRNSRKTLGKTSNIFYARRLHTKSSRSLPKSYAQSGYKEMMSS</sequence>
<reference evidence="1 2" key="1">
    <citation type="submission" date="2021-03" db="EMBL/GenBank/DDBJ databases">
        <authorList>
            <person name="King G.J."/>
            <person name="Bancroft I."/>
            <person name="Baten A."/>
            <person name="Bloomfield J."/>
            <person name="Borpatragohain P."/>
            <person name="He Z."/>
            <person name="Irish N."/>
            <person name="Irwin J."/>
            <person name="Liu K."/>
            <person name="Mauleon R.P."/>
            <person name="Moore J."/>
            <person name="Morris R."/>
            <person name="Ostergaard L."/>
            <person name="Wang B."/>
            <person name="Wells R."/>
        </authorList>
    </citation>
    <scope>NUCLEOTIDE SEQUENCE [LARGE SCALE GENOMIC DNA]</scope>
    <source>
        <strain evidence="1">R-o-18</strain>
        <tissue evidence="1">Leaf</tissue>
    </source>
</reference>
<accession>A0ABQ7KYK4</accession>
<comment type="caution">
    <text evidence="1">The sequence shown here is derived from an EMBL/GenBank/DDBJ whole genome shotgun (WGS) entry which is preliminary data.</text>
</comment>
<organism evidence="1 2">
    <name type="scientific">Brassica rapa subsp. trilocularis</name>
    <dbReference type="NCBI Taxonomy" id="1813537"/>
    <lineage>
        <taxon>Eukaryota</taxon>
        <taxon>Viridiplantae</taxon>
        <taxon>Streptophyta</taxon>
        <taxon>Embryophyta</taxon>
        <taxon>Tracheophyta</taxon>
        <taxon>Spermatophyta</taxon>
        <taxon>Magnoliopsida</taxon>
        <taxon>eudicotyledons</taxon>
        <taxon>Gunneridae</taxon>
        <taxon>Pentapetalae</taxon>
        <taxon>rosids</taxon>
        <taxon>malvids</taxon>
        <taxon>Brassicales</taxon>
        <taxon>Brassicaceae</taxon>
        <taxon>Brassiceae</taxon>
        <taxon>Brassica</taxon>
    </lineage>
</organism>